<evidence type="ECO:0000256" key="2">
    <source>
        <dbReference type="ARBA" id="ARBA00022630"/>
    </source>
</evidence>
<keyword evidence="12" id="KW-1185">Reference proteome</keyword>
<dbReference type="InterPro" id="IPR017927">
    <property type="entry name" value="FAD-bd_FR_type"/>
</dbReference>
<dbReference type="CDD" id="cd06198">
    <property type="entry name" value="FNR_like_3"/>
    <property type="match status" value="1"/>
</dbReference>
<dbReference type="RefSeq" id="WP_095607474.1">
    <property type="nucleotide sequence ID" value="NZ_NSKE01000011.1"/>
</dbReference>
<evidence type="ECO:0000256" key="8">
    <source>
        <dbReference type="ARBA" id="ARBA00023014"/>
    </source>
</evidence>
<protein>
    <recommendedName>
        <fullName evidence="10">FAD-binding FR-type domain-containing protein</fullName>
    </recommendedName>
</protein>
<keyword evidence="2" id="KW-0285">Flavoprotein</keyword>
<keyword evidence="6" id="KW-0560">Oxidoreductase</keyword>
<dbReference type="Gene3D" id="2.40.30.10">
    <property type="entry name" value="Translation factors"/>
    <property type="match status" value="1"/>
</dbReference>
<comment type="cofactor">
    <cofactor evidence="1">
        <name>FAD</name>
        <dbReference type="ChEBI" id="CHEBI:57692"/>
    </cofactor>
</comment>
<dbReference type="InterPro" id="IPR013112">
    <property type="entry name" value="FAD-bd_8"/>
</dbReference>
<feature type="transmembrane region" description="Helical" evidence="9">
    <location>
        <begin position="45"/>
        <end position="65"/>
    </location>
</feature>
<keyword evidence="9" id="KW-1133">Transmembrane helix</keyword>
<keyword evidence="3" id="KW-0001">2Fe-2S</keyword>
<dbReference type="PROSITE" id="PS51384">
    <property type="entry name" value="FAD_FR"/>
    <property type="match status" value="1"/>
</dbReference>
<dbReference type="EMBL" id="NSKE01000011">
    <property type="protein sequence ID" value="PAU93054.1"/>
    <property type="molecule type" value="Genomic_DNA"/>
</dbReference>
<dbReference type="AlphaFoldDB" id="A0A2A2G7S6"/>
<dbReference type="PANTHER" id="PTHR47354:SF8">
    <property type="entry name" value="1,2-PHENYLACETYL-COA EPOXIDASE, SUBUNIT E"/>
    <property type="match status" value="1"/>
</dbReference>
<evidence type="ECO:0000256" key="6">
    <source>
        <dbReference type="ARBA" id="ARBA00023002"/>
    </source>
</evidence>
<keyword evidence="5" id="KW-0274">FAD</keyword>
<dbReference type="GO" id="GO:0050660">
    <property type="term" value="F:flavin adenine dinucleotide binding"/>
    <property type="evidence" value="ECO:0007669"/>
    <property type="project" value="TreeGrafter"/>
</dbReference>
<keyword evidence="9" id="KW-0472">Membrane</keyword>
<evidence type="ECO:0000256" key="5">
    <source>
        <dbReference type="ARBA" id="ARBA00022827"/>
    </source>
</evidence>
<dbReference type="Pfam" id="PF08022">
    <property type="entry name" value="FAD_binding_8"/>
    <property type="match status" value="1"/>
</dbReference>
<evidence type="ECO:0000313" key="12">
    <source>
        <dbReference type="Proteomes" id="UP000218831"/>
    </source>
</evidence>
<feature type="transmembrane region" description="Helical" evidence="9">
    <location>
        <begin position="20"/>
        <end position="39"/>
    </location>
</feature>
<evidence type="ECO:0000259" key="10">
    <source>
        <dbReference type="PROSITE" id="PS51384"/>
    </source>
</evidence>
<name>A0A2A2G7S6_9BACT</name>
<proteinExistence type="predicted"/>
<evidence type="ECO:0000256" key="7">
    <source>
        <dbReference type="ARBA" id="ARBA00023004"/>
    </source>
</evidence>
<dbReference type="Proteomes" id="UP000218831">
    <property type="component" value="Unassembled WGS sequence"/>
</dbReference>
<dbReference type="Pfam" id="PF00175">
    <property type="entry name" value="NAD_binding_1"/>
    <property type="match status" value="1"/>
</dbReference>
<dbReference type="GO" id="GO:0016491">
    <property type="term" value="F:oxidoreductase activity"/>
    <property type="evidence" value="ECO:0007669"/>
    <property type="project" value="UniProtKB-KW"/>
</dbReference>
<feature type="domain" description="FAD-binding FR-type" evidence="10">
    <location>
        <begin position="71"/>
        <end position="171"/>
    </location>
</feature>
<accession>A0A2A2G7S6</accession>
<evidence type="ECO:0000256" key="1">
    <source>
        <dbReference type="ARBA" id="ARBA00001974"/>
    </source>
</evidence>
<gene>
    <name evidence="11" type="ORF">CK503_14135</name>
</gene>
<organism evidence="11 12">
    <name type="scientific">Fodinibius salipaludis</name>
    <dbReference type="NCBI Taxonomy" id="2032627"/>
    <lineage>
        <taxon>Bacteria</taxon>
        <taxon>Pseudomonadati</taxon>
        <taxon>Balneolota</taxon>
        <taxon>Balneolia</taxon>
        <taxon>Balneolales</taxon>
        <taxon>Balneolaceae</taxon>
        <taxon>Fodinibius</taxon>
    </lineage>
</organism>
<dbReference type="SUPFAM" id="SSF63380">
    <property type="entry name" value="Riboflavin synthase domain-like"/>
    <property type="match status" value="1"/>
</dbReference>
<evidence type="ECO:0000256" key="3">
    <source>
        <dbReference type="ARBA" id="ARBA00022714"/>
    </source>
</evidence>
<dbReference type="InterPro" id="IPR017938">
    <property type="entry name" value="Riboflavin_synthase-like_b-brl"/>
</dbReference>
<dbReference type="PRINTS" id="PR00410">
    <property type="entry name" value="PHEHYDRXLASE"/>
</dbReference>
<dbReference type="OrthoDB" id="9789468at2"/>
<evidence type="ECO:0000256" key="4">
    <source>
        <dbReference type="ARBA" id="ARBA00022723"/>
    </source>
</evidence>
<evidence type="ECO:0000256" key="9">
    <source>
        <dbReference type="SAM" id="Phobius"/>
    </source>
</evidence>
<evidence type="ECO:0000313" key="11">
    <source>
        <dbReference type="EMBL" id="PAU93054.1"/>
    </source>
</evidence>
<comment type="caution">
    <text evidence="11">The sequence shown here is derived from an EMBL/GenBank/DDBJ whole genome shotgun (WGS) entry which is preliminary data.</text>
</comment>
<dbReference type="PANTHER" id="PTHR47354">
    <property type="entry name" value="NADH OXIDOREDUCTASE HCR"/>
    <property type="match status" value="1"/>
</dbReference>
<dbReference type="Gene3D" id="3.40.50.80">
    <property type="entry name" value="Nucleotide-binding domain of ferredoxin-NADP reductase (FNR) module"/>
    <property type="match status" value="1"/>
</dbReference>
<dbReference type="InterPro" id="IPR039261">
    <property type="entry name" value="FNR_nucleotide-bd"/>
</dbReference>
<keyword evidence="4" id="KW-0479">Metal-binding</keyword>
<dbReference type="InterPro" id="IPR050415">
    <property type="entry name" value="MRET"/>
</dbReference>
<sequence length="295" mass="34158">MLITLVIKIPYDKWKLTHKLTGIIFILFILHIFLLDELISTNPFLAVYLGLFAVLGVISFLYKSIFYKWLADKKSYTVQHIDRPNNQVMGITLFPNGKQLQFTPGQFCFFSYSDPKISREAHPFTICSTPSDDHITIIVKALGDYTNHLYQTLKPGVKALIEGPYGRFDYKKYDHPQIWIAGGVGIAPFISWANNLEESPIPANFNTDLYYCVNRTEEAVHLKKFEELENQLNGFSFHLIRADREGFLSANDIVDLNNREIFICGPKEMRQSLFKEFRELQVLGKHIHFEDFDFS</sequence>
<keyword evidence="7" id="KW-0408">Iron</keyword>
<keyword evidence="9" id="KW-0812">Transmembrane</keyword>
<keyword evidence="8" id="KW-0411">Iron-sulfur</keyword>
<dbReference type="GO" id="GO:0051537">
    <property type="term" value="F:2 iron, 2 sulfur cluster binding"/>
    <property type="evidence" value="ECO:0007669"/>
    <property type="project" value="UniProtKB-KW"/>
</dbReference>
<reference evidence="11 12" key="1">
    <citation type="submission" date="2017-08" db="EMBL/GenBank/DDBJ databases">
        <title>Aliifodinibius alkalisoli sp. nov., isolated from saline alkaline soil.</title>
        <authorList>
            <person name="Liu D."/>
            <person name="Zhang G."/>
        </authorList>
    </citation>
    <scope>NUCLEOTIDE SEQUENCE [LARGE SCALE GENOMIC DNA]</scope>
    <source>
        <strain evidence="11 12">WN023</strain>
    </source>
</reference>
<dbReference type="SUPFAM" id="SSF52343">
    <property type="entry name" value="Ferredoxin reductase-like, C-terminal NADP-linked domain"/>
    <property type="match status" value="1"/>
</dbReference>
<dbReference type="GO" id="GO:0046872">
    <property type="term" value="F:metal ion binding"/>
    <property type="evidence" value="ECO:0007669"/>
    <property type="project" value="UniProtKB-KW"/>
</dbReference>
<dbReference type="InterPro" id="IPR001433">
    <property type="entry name" value="OxRdtase_FAD/NAD-bd"/>
</dbReference>